<evidence type="ECO:0000313" key="10">
    <source>
        <dbReference type="Proteomes" id="UP001320420"/>
    </source>
</evidence>
<comment type="similarity">
    <text evidence="2">Belongs to the peptidase M20A family.</text>
</comment>
<feature type="domain" description="Peptidase M20 dimerisation" evidence="8">
    <location>
        <begin position="291"/>
        <end position="398"/>
    </location>
</feature>
<organism evidence="9 10">
    <name type="scientific">Diatrype stigma</name>
    <dbReference type="NCBI Taxonomy" id="117547"/>
    <lineage>
        <taxon>Eukaryota</taxon>
        <taxon>Fungi</taxon>
        <taxon>Dikarya</taxon>
        <taxon>Ascomycota</taxon>
        <taxon>Pezizomycotina</taxon>
        <taxon>Sordariomycetes</taxon>
        <taxon>Xylariomycetidae</taxon>
        <taxon>Xylariales</taxon>
        <taxon>Diatrypaceae</taxon>
        <taxon>Diatrype</taxon>
    </lineage>
</organism>
<evidence type="ECO:0000256" key="6">
    <source>
        <dbReference type="SAM" id="MobiDB-lite"/>
    </source>
</evidence>
<accession>A0AAN9UEE8</accession>
<name>A0AAN9UEE8_9PEZI</name>
<feature type="signal peptide" evidence="7">
    <location>
        <begin position="1"/>
        <end position="18"/>
    </location>
</feature>
<evidence type="ECO:0000256" key="4">
    <source>
        <dbReference type="ARBA" id="ARBA00022801"/>
    </source>
</evidence>
<evidence type="ECO:0000259" key="8">
    <source>
        <dbReference type="Pfam" id="PF07687"/>
    </source>
</evidence>
<dbReference type="Gene3D" id="3.40.630.10">
    <property type="entry name" value="Zn peptidases"/>
    <property type="match status" value="2"/>
</dbReference>
<comment type="cofactor">
    <cofactor evidence="1">
        <name>Zn(2+)</name>
        <dbReference type="ChEBI" id="CHEBI:29105"/>
    </cofactor>
</comment>
<protein>
    <recommendedName>
        <fullName evidence="8">Peptidase M20 dimerisation domain-containing protein</fullName>
    </recommendedName>
</protein>
<sequence length="482" mass="51563">MKLLELSVLLLGSSRALASKLQKPIGAGVSPPTPPPPPPSSSLYSNNNAGEGDDAPPYRESLVSLHKSLIDIESISFNEYDVGRFLVDYLTERGFVTELQFLPSLNSTSITVTNNDEKPRFNVLAWPGPAAGRGKRNHHYHDHPPRPKVLVTSHIDTVPPYIPYSVSDSSDTSLGLGSDSVIAGRGSVDAKASVAAQIVAVLSLLEDAEQQVENPQDLMLLYVVGEERNGDGMRFFSDSVNSNNTTTNKNSNRGDEEEQEGEELATPLSFDFSSVQAAIFGEPTEGKLACGHKGFFGCEVRARGRAGHSGYPWLGQSATEALMRGLVAVLDADLGSSADFGNTTINVGTLAGGAAPNVIAEAASAQIAGRVAIGPEDDGGRVVAERLVDVLRAVYPEDPQAFETECRNGYGVVRCDCEVDGFETITVNYGTDVPNLKGNHTRYLYGPGSILVAHGPDEAIKLRDLERAVEDYKKLILHALKS</sequence>
<dbReference type="GO" id="GO:0016787">
    <property type="term" value="F:hydrolase activity"/>
    <property type="evidence" value="ECO:0007669"/>
    <property type="project" value="UniProtKB-KW"/>
</dbReference>
<dbReference type="GO" id="GO:0046872">
    <property type="term" value="F:metal ion binding"/>
    <property type="evidence" value="ECO:0007669"/>
    <property type="project" value="UniProtKB-KW"/>
</dbReference>
<evidence type="ECO:0000256" key="2">
    <source>
        <dbReference type="ARBA" id="ARBA00006247"/>
    </source>
</evidence>
<feature type="chain" id="PRO_5042836467" description="Peptidase M20 dimerisation domain-containing protein" evidence="7">
    <location>
        <begin position="19"/>
        <end position="482"/>
    </location>
</feature>
<dbReference type="InterPro" id="IPR011650">
    <property type="entry name" value="Peptidase_M20_dimer"/>
</dbReference>
<dbReference type="InterPro" id="IPR002933">
    <property type="entry name" value="Peptidase_M20"/>
</dbReference>
<dbReference type="SUPFAM" id="SSF53187">
    <property type="entry name" value="Zn-dependent exopeptidases"/>
    <property type="match status" value="1"/>
</dbReference>
<proteinExistence type="inferred from homology"/>
<dbReference type="Gene3D" id="3.30.70.360">
    <property type="match status" value="1"/>
</dbReference>
<dbReference type="InterPro" id="IPR036264">
    <property type="entry name" value="Bact_exopeptidase_dim_dom"/>
</dbReference>
<dbReference type="PROSITE" id="PS00758">
    <property type="entry name" value="ARGE_DAPE_CPG2_1"/>
    <property type="match status" value="1"/>
</dbReference>
<keyword evidence="5" id="KW-0862">Zinc</keyword>
<dbReference type="PANTHER" id="PTHR43808:SF30">
    <property type="entry name" value="ACETYLORNITHINE DEACETYLASE"/>
    <property type="match status" value="1"/>
</dbReference>
<dbReference type="PANTHER" id="PTHR43808">
    <property type="entry name" value="ACETYLORNITHINE DEACETYLASE"/>
    <property type="match status" value="1"/>
</dbReference>
<evidence type="ECO:0000256" key="3">
    <source>
        <dbReference type="ARBA" id="ARBA00022723"/>
    </source>
</evidence>
<dbReference type="SUPFAM" id="SSF55031">
    <property type="entry name" value="Bacterial exopeptidase dimerisation domain"/>
    <property type="match status" value="1"/>
</dbReference>
<dbReference type="Proteomes" id="UP001320420">
    <property type="component" value="Unassembled WGS sequence"/>
</dbReference>
<dbReference type="InterPro" id="IPR001261">
    <property type="entry name" value="ArgE/DapE_CS"/>
</dbReference>
<evidence type="ECO:0000256" key="7">
    <source>
        <dbReference type="SAM" id="SignalP"/>
    </source>
</evidence>
<comment type="caution">
    <text evidence="9">The sequence shown here is derived from an EMBL/GenBank/DDBJ whole genome shotgun (WGS) entry which is preliminary data.</text>
</comment>
<dbReference type="InterPro" id="IPR050072">
    <property type="entry name" value="Peptidase_M20A"/>
</dbReference>
<evidence type="ECO:0000256" key="5">
    <source>
        <dbReference type="ARBA" id="ARBA00022833"/>
    </source>
</evidence>
<keyword evidence="10" id="KW-1185">Reference proteome</keyword>
<evidence type="ECO:0000313" key="9">
    <source>
        <dbReference type="EMBL" id="KAK7746158.1"/>
    </source>
</evidence>
<keyword evidence="7" id="KW-0732">Signal</keyword>
<dbReference type="Pfam" id="PF01546">
    <property type="entry name" value="Peptidase_M20"/>
    <property type="match status" value="1"/>
</dbReference>
<keyword evidence="3" id="KW-0479">Metal-binding</keyword>
<feature type="region of interest" description="Disordered" evidence="6">
    <location>
        <begin position="234"/>
        <end position="265"/>
    </location>
</feature>
<gene>
    <name evidence="9" type="ORF">SLS62_009448</name>
</gene>
<reference evidence="9 10" key="1">
    <citation type="submission" date="2024-02" db="EMBL/GenBank/DDBJ databases">
        <title>De novo assembly and annotation of 12 fungi associated with fruit tree decline syndrome in Ontario, Canada.</title>
        <authorList>
            <person name="Sulman M."/>
            <person name="Ellouze W."/>
            <person name="Ilyukhin E."/>
        </authorList>
    </citation>
    <scope>NUCLEOTIDE SEQUENCE [LARGE SCALE GENOMIC DNA]</scope>
    <source>
        <strain evidence="9 10">M11/M66-122</strain>
    </source>
</reference>
<dbReference type="Pfam" id="PF07687">
    <property type="entry name" value="M20_dimer"/>
    <property type="match status" value="1"/>
</dbReference>
<feature type="compositionally biased region" description="Pro residues" evidence="6">
    <location>
        <begin position="31"/>
        <end position="40"/>
    </location>
</feature>
<keyword evidence="4" id="KW-0378">Hydrolase</keyword>
<dbReference type="CDD" id="cd05652">
    <property type="entry name" value="M20_ArgE_DapE-like_fungal"/>
    <property type="match status" value="1"/>
</dbReference>
<feature type="compositionally biased region" description="Low complexity" evidence="6">
    <location>
        <begin position="239"/>
        <end position="251"/>
    </location>
</feature>
<evidence type="ECO:0000256" key="1">
    <source>
        <dbReference type="ARBA" id="ARBA00001947"/>
    </source>
</evidence>
<dbReference type="EMBL" id="JAKJXP020000100">
    <property type="protein sequence ID" value="KAK7746158.1"/>
    <property type="molecule type" value="Genomic_DNA"/>
</dbReference>
<dbReference type="AlphaFoldDB" id="A0AAN9UEE8"/>
<feature type="region of interest" description="Disordered" evidence="6">
    <location>
        <begin position="24"/>
        <end position="58"/>
    </location>
</feature>